<evidence type="ECO:0000256" key="2">
    <source>
        <dbReference type="ARBA" id="ARBA00011961"/>
    </source>
</evidence>
<dbReference type="InterPro" id="IPR011701">
    <property type="entry name" value="MFS"/>
</dbReference>
<evidence type="ECO:0000313" key="12">
    <source>
        <dbReference type="Proteomes" id="UP000289323"/>
    </source>
</evidence>
<feature type="region of interest" description="Disordered" evidence="8">
    <location>
        <begin position="18"/>
        <end position="50"/>
    </location>
</feature>
<keyword evidence="4" id="KW-0677">Repeat</keyword>
<dbReference type="SUPFAM" id="SSF52540">
    <property type="entry name" value="P-loop containing nucleoside triphosphate hydrolases"/>
    <property type="match status" value="1"/>
</dbReference>
<proteinExistence type="predicted"/>
<keyword evidence="3 9" id="KW-0812">Transmembrane</keyword>
<feature type="transmembrane region" description="Helical" evidence="9">
    <location>
        <begin position="57"/>
        <end position="81"/>
    </location>
</feature>
<protein>
    <recommendedName>
        <fullName evidence="2">protein-ribulosamine 3-kinase</fullName>
        <ecNumber evidence="2">2.7.1.172</ecNumber>
    </recommendedName>
</protein>
<feature type="transmembrane region" description="Helical" evidence="9">
    <location>
        <begin position="206"/>
        <end position="227"/>
    </location>
</feature>
<dbReference type="Proteomes" id="UP000289323">
    <property type="component" value="Unassembled WGS sequence"/>
</dbReference>
<keyword evidence="6 9" id="KW-0472">Membrane</keyword>
<feature type="domain" description="Major facilitator superfamily (MFS) profile" evidence="10">
    <location>
        <begin position="58"/>
        <end position="510"/>
    </location>
</feature>
<dbReference type="Gene3D" id="1.20.1250.20">
    <property type="entry name" value="MFS general substrate transporter like domains"/>
    <property type="match status" value="1"/>
</dbReference>
<feature type="transmembrane region" description="Helical" evidence="9">
    <location>
        <begin position="124"/>
        <end position="144"/>
    </location>
</feature>
<comment type="catalytic activity">
    <reaction evidence="7">
        <text>N(6)-D-ribulosyl-L-lysyl-[protein] + ATP = N(6)-(3-O-phospho-D-ribulosyl)-L-lysyl-[protein] + ADP + H(+)</text>
        <dbReference type="Rhea" id="RHEA:48432"/>
        <dbReference type="Rhea" id="RHEA-COMP:12103"/>
        <dbReference type="Rhea" id="RHEA-COMP:12104"/>
        <dbReference type="ChEBI" id="CHEBI:15378"/>
        <dbReference type="ChEBI" id="CHEBI:30616"/>
        <dbReference type="ChEBI" id="CHEBI:90418"/>
        <dbReference type="ChEBI" id="CHEBI:90420"/>
        <dbReference type="ChEBI" id="CHEBI:456216"/>
        <dbReference type="EC" id="2.7.1.172"/>
    </reaction>
    <physiologicalReaction direction="left-to-right" evidence="7">
        <dbReference type="Rhea" id="RHEA:48433"/>
    </physiologicalReaction>
</comment>
<dbReference type="PANTHER" id="PTHR23502">
    <property type="entry name" value="MAJOR FACILITATOR SUPERFAMILY"/>
    <property type="match status" value="1"/>
</dbReference>
<feature type="transmembrane region" description="Helical" evidence="9">
    <location>
        <begin position="93"/>
        <end position="112"/>
    </location>
</feature>
<feature type="compositionally biased region" description="Low complexity" evidence="8">
    <location>
        <begin position="984"/>
        <end position="998"/>
    </location>
</feature>
<accession>A0A3S4BAK5</accession>
<dbReference type="GO" id="GO:0022857">
    <property type="term" value="F:transmembrane transporter activity"/>
    <property type="evidence" value="ECO:0007669"/>
    <property type="project" value="InterPro"/>
</dbReference>
<comment type="subcellular location">
    <subcellularLocation>
        <location evidence="1">Membrane</location>
        <topology evidence="1">Multi-pass membrane protein</topology>
    </subcellularLocation>
</comment>
<dbReference type="EMBL" id="OUUZ01000018">
    <property type="protein sequence ID" value="SPQ26424.1"/>
    <property type="molecule type" value="Genomic_DNA"/>
</dbReference>
<dbReference type="Gene3D" id="3.40.50.300">
    <property type="entry name" value="P-loop containing nucleotide triphosphate hydrolases"/>
    <property type="match status" value="1"/>
</dbReference>
<sequence length="1390" mass="152756">MSAGPKTPDSAAIILSHATSTDESAASSDSNNNNDDNRDNTPPPKPYSTFPASTRTYLTYLLGFTITLSTLTATIYFPLIPLLSIQFATSTQLINLTVTAYAVAQALSPALFASLADRLGRRPVLLGLVALYAAASLGLALLALNLRRAQQQQQLPLPLPPDGAYAALVALRVLQSVGGSPTPALAYGIVADLAPPADRGAMLGPLLSTCNALSAAGPVVGGAVALATDGVEGVFLALLGVALLALLLAGFTLPETARAVVGNGEVAVGGVWSTWWACGCRLWKRQRLGEEKEKTEGPAVQRNGAEARPRWVFRDAIAPFRIILHRDAFAALWMVASSYSIYYTFQVAIPVIFDEVYGYNNLEIGLVFLPGLAGMTIGGIVAGKLVDRNYAVTARKHGFEPQDKGKHDLFEFPIEEARYRHCLVFILLEVLVVIGYGWTVWARVHPAVPIVVQFFACALSTLLSHTASALLVDIFPNASSSAYASGQLMRCGLSAASAAVLQPLVDAVGRELFWPLKFLPSEPEINEARILTFGYNANFRPGSGRNKMSIPGFAMDLLCDLKHYKDEPVEGLEDLPMAYDSIARAVSAVIFLSTPHRGANLAKTLNRILQVSFATSPMQFIAELAPGSHAIQDLNEKFRHIAPSLDIYSFYETRPTPLAFNTSKLMVLERDSSVLGYPGEIARSLDADHHGVCKYTSPSDPRYISVRNVLKAVVGKISLSDYSFFRDRWTPGTCTWILEHSSFTAWLEDPRPKPRVLWMHGHAASGKSVLTSFIINHLVESGLPCHYFFVRFASSEKRSVSMILRSLAHQLAQSTPAYAENIRRLEAAGTNLRTADYWTLWQLLFVQALFKLNQVDRPLYLIIDGIDEADQPAAVIKQFTDLRLTPLPIRLLVVGRNTHETSLAFQKLAKLVDTETIRIDGNTADFRAYIDHELEVKLAGDTAVEVPGTVAQKIGNDSSHALPADSHTRDANYGLPSPVDLETSPSSSNGSPLWSQNSEGTLHSGLRTPNTPISPDRTSSPSHEKAEAGPSGGQQPESTEKFESMTIKQTLDHSGPAFPIDDAVIDALPPDRTFVSVAHFGTGAWAITGKLTARGPDGCEECYFLKIACGETGRIMLGGEYESSKAIYQIMPDFIPKPIGYGKYYSSWEGDTYFYLSEFIHVDVVRWPNAAEFTSRLAQMHKLSRSPTGKFGFHVQTCDGDRPHVVDWQDSWAVFYRNLFLGVCELDLKRNGPWPEYELAIKQVAYKVVPRLLDPLQANGRELKPCIIHGHLWDGNVGINSATGQSILFDAGSYFAHNEMELGHWRCEFSSVLRRKEYIENYRIHYEPAEPEEEFEDRIRLYSLKAAINYSVGHPGCLLRKTAYNDMCYLCEKYAPIDGIDKYNPQLDPE</sequence>
<feature type="transmembrane region" description="Helical" evidence="9">
    <location>
        <begin position="233"/>
        <end position="253"/>
    </location>
</feature>
<feature type="transmembrane region" description="Helical" evidence="9">
    <location>
        <begin position="422"/>
        <end position="441"/>
    </location>
</feature>
<dbReference type="PROSITE" id="PS50850">
    <property type="entry name" value="MFS"/>
    <property type="match status" value="1"/>
</dbReference>
<name>A0A3S4BAK5_9PEZI</name>
<keyword evidence="5 9" id="KW-1133">Transmembrane helix</keyword>
<dbReference type="InterPro" id="IPR056884">
    <property type="entry name" value="NPHP3-like_N"/>
</dbReference>
<feature type="compositionally biased region" description="Low complexity" evidence="8">
    <location>
        <begin position="18"/>
        <end position="34"/>
    </location>
</feature>
<dbReference type="SUPFAM" id="SSF103473">
    <property type="entry name" value="MFS general substrate transporter"/>
    <property type="match status" value="1"/>
</dbReference>
<feature type="region of interest" description="Disordered" evidence="8">
    <location>
        <begin position="954"/>
        <end position="1043"/>
    </location>
</feature>
<evidence type="ECO:0000256" key="6">
    <source>
        <dbReference type="ARBA" id="ARBA00023136"/>
    </source>
</evidence>
<dbReference type="Pfam" id="PF03881">
    <property type="entry name" value="Fructosamin_kin"/>
    <property type="match status" value="1"/>
</dbReference>
<dbReference type="Pfam" id="PF24883">
    <property type="entry name" value="NPHP3_N"/>
    <property type="match status" value="1"/>
</dbReference>
<dbReference type="InterPro" id="IPR020846">
    <property type="entry name" value="MFS_dom"/>
</dbReference>
<dbReference type="Gene3D" id="3.90.1200.10">
    <property type="match status" value="1"/>
</dbReference>
<dbReference type="GO" id="GO:0005886">
    <property type="term" value="C:plasma membrane"/>
    <property type="evidence" value="ECO:0007669"/>
    <property type="project" value="TreeGrafter"/>
</dbReference>
<evidence type="ECO:0000313" key="11">
    <source>
        <dbReference type="EMBL" id="SPQ26424.1"/>
    </source>
</evidence>
<organism evidence="11 12">
    <name type="scientific">Thermothielavioides terrestris</name>
    <dbReference type="NCBI Taxonomy" id="2587410"/>
    <lineage>
        <taxon>Eukaryota</taxon>
        <taxon>Fungi</taxon>
        <taxon>Dikarya</taxon>
        <taxon>Ascomycota</taxon>
        <taxon>Pezizomycotina</taxon>
        <taxon>Sordariomycetes</taxon>
        <taxon>Sordariomycetidae</taxon>
        <taxon>Sordariales</taxon>
        <taxon>Chaetomiaceae</taxon>
        <taxon>Thermothielavioides</taxon>
    </lineage>
</organism>
<evidence type="ECO:0000256" key="8">
    <source>
        <dbReference type="SAM" id="MobiDB-lite"/>
    </source>
</evidence>
<dbReference type="InterPro" id="IPR027417">
    <property type="entry name" value="P-loop_NTPase"/>
</dbReference>
<dbReference type="Pfam" id="PF07690">
    <property type="entry name" value="MFS_1"/>
    <property type="match status" value="1"/>
</dbReference>
<dbReference type="InterPro" id="IPR036259">
    <property type="entry name" value="MFS_trans_sf"/>
</dbReference>
<evidence type="ECO:0000256" key="4">
    <source>
        <dbReference type="ARBA" id="ARBA00022737"/>
    </source>
</evidence>
<feature type="transmembrane region" description="Helical" evidence="9">
    <location>
        <begin position="365"/>
        <end position="386"/>
    </location>
</feature>
<evidence type="ECO:0000256" key="3">
    <source>
        <dbReference type="ARBA" id="ARBA00022692"/>
    </source>
</evidence>
<dbReference type="EC" id="2.7.1.172" evidence="2"/>
<evidence type="ECO:0000256" key="7">
    <source>
        <dbReference type="ARBA" id="ARBA00048655"/>
    </source>
</evidence>
<evidence type="ECO:0000256" key="9">
    <source>
        <dbReference type="SAM" id="Phobius"/>
    </source>
</evidence>
<evidence type="ECO:0000256" key="1">
    <source>
        <dbReference type="ARBA" id="ARBA00004141"/>
    </source>
</evidence>
<dbReference type="GO" id="GO:0102193">
    <property type="term" value="F:protein-ribulosamine 3-kinase activity"/>
    <property type="evidence" value="ECO:0007669"/>
    <property type="project" value="UniProtKB-EC"/>
</dbReference>
<reference evidence="11 12" key="1">
    <citation type="submission" date="2018-04" db="EMBL/GenBank/DDBJ databases">
        <authorList>
            <person name="Huttner S."/>
            <person name="Dainat J."/>
        </authorList>
    </citation>
    <scope>NUCLEOTIDE SEQUENCE [LARGE SCALE GENOMIC DNA]</scope>
</reference>
<dbReference type="InterPro" id="IPR011009">
    <property type="entry name" value="Kinase-like_dom_sf"/>
</dbReference>
<feature type="transmembrane region" description="Helical" evidence="9">
    <location>
        <begin position="330"/>
        <end position="353"/>
    </location>
</feature>
<dbReference type="PANTHER" id="PTHR23502:SF151">
    <property type="entry name" value="MAJOR FACILITATOR SUPERFAMILY (MFS) PROFILE DOMAIN-CONTAINING PROTEIN"/>
    <property type="match status" value="1"/>
</dbReference>
<dbReference type="InterPro" id="IPR016477">
    <property type="entry name" value="Fructo-/Ketosamine-3-kinase"/>
</dbReference>
<evidence type="ECO:0000259" key="10">
    <source>
        <dbReference type="PROSITE" id="PS50850"/>
    </source>
</evidence>
<evidence type="ECO:0000256" key="5">
    <source>
        <dbReference type="ARBA" id="ARBA00022989"/>
    </source>
</evidence>
<dbReference type="SUPFAM" id="SSF56112">
    <property type="entry name" value="Protein kinase-like (PK-like)"/>
    <property type="match status" value="1"/>
</dbReference>
<feature type="compositionally biased region" description="Polar residues" evidence="8">
    <location>
        <begin position="1007"/>
        <end position="1021"/>
    </location>
</feature>
<gene>
    <name evidence="11" type="ORF">TT172_LOCUS8843</name>
</gene>